<sequence>MSTVALSHDGLHFYQYMLAGSIAGTALTSILKSDGPAGLYRGISAMGLGAGPAHAVYFSVYEAFKKAFSGKTKNRNNPDAHAAAGVLATVASDADWRVAREEGVGAFYASYKTTVVMNAPYTAVHFATYEAVKKGLLLTEVSSERAGEEEGWAVHATAGAAAGALAAGVTTPLDVVKTQLQCQSPRWECLHFSMGSFHSMGGSKGKENGSYCSLLALAMRNWSTHQAHDLKAADSRECDSTESDARAREADPKPIAYPRGILQCSIYSGISSLTNAILH</sequence>
<evidence type="ECO:0000256" key="4">
    <source>
        <dbReference type="ARBA" id="ARBA00022692"/>
    </source>
</evidence>
<keyword evidence="12" id="KW-1185">Reference proteome</keyword>
<gene>
    <name evidence="11" type="ORF">RHGRI_002580</name>
</gene>
<name>A0AAV6LSN0_9ERIC</name>
<keyword evidence="4 8" id="KW-0812">Transmembrane</keyword>
<dbReference type="PANTHER" id="PTHR45758:SF11">
    <property type="entry name" value="MITOCHONDRIAL SUBSTRATE CARRIER FAMILY PROTEIN"/>
    <property type="match status" value="1"/>
</dbReference>
<feature type="repeat" description="Solcar" evidence="8">
    <location>
        <begin position="150"/>
        <end position="234"/>
    </location>
</feature>
<evidence type="ECO:0000256" key="5">
    <source>
        <dbReference type="ARBA" id="ARBA00022989"/>
    </source>
</evidence>
<keyword evidence="6" id="KW-0496">Mitochondrion</keyword>
<dbReference type="InterPro" id="IPR018108">
    <property type="entry name" value="MCP_transmembrane"/>
</dbReference>
<dbReference type="PANTHER" id="PTHR45758">
    <property type="entry name" value="MITOFERRIN-1-RELATED"/>
    <property type="match status" value="1"/>
</dbReference>
<dbReference type="InterPro" id="IPR023395">
    <property type="entry name" value="MCP_dom_sf"/>
</dbReference>
<evidence type="ECO:0000256" key="6">
    <source>
        <dbReference type="ARBA" id="ARBA00023128"/>
    </source>
</evidence>
<organism evidence="11 12">
    <name type="scientific">Rhododendron griersonianum</name>
    <dbReference type="NCBI Taxonomy" id="479676"/>
    <lineage>
        <taxon>Eukaryota</taxon>
        <taxon>Viridiplantae</taxon>
        <taxon>Streptophyta</taxon>
        <taxon>Embryophyta</taxon>
        <taxon>Tracheophyta</taxon>
        <taxon>Spermatophyta</taxon>
        <taxon>Magnoliopsida</taxon>
        <taxon>eudicotyledons</taxon>
        <taxon>Gunneridae</taxon>
        <taxon>Pentapetalae</taxon>
        <taxon>asterids</taxon>
        <taxon>Ericales</taxon>
        <taxon>Ericaceae</taxon>
        <taxon>Ericoideae</taxon>
        <taxon>Rhodoreae</taxon>
        <taxon>Rhododendron</taxon>
    </lineage>
</organism>
<dbReference type="GO" id="GO:0048250">
    <property type="term" value="P:iron import into the mitochondrion"/>
    <property type="evidence" value="ECO:0007669"/>
    <property type="project" value="TreeGrafter"/>
</dbReference>
<dbReference type="Pfam" id="PF00153">
    <property type="entry name" value="Mito_carr"/>
    <property type="match status" value="3"/>
</dbReference>
<evidence type="ECO:0000256" key="1">
    <source>
        <dbReference type="ARBA" id="ARBA00004225"/>
    </source>
</evidence>
<keyword evidence="3 9" id="KW-0813">Transport</keyword>
<evidence type="ECO:0000313" key="11">
    <source>
        <dbReference type="EMBL" id="KAG5567054.1"/>
    </source>
</evidence>
<evidence type="ECO:0000256" key="8">
    <source>
        <dbReference type="PROSITE-ProRule" id="PRU00282"/>
    </source>
</evidence>
<dbReference type="SUPFAM" id="SSF103506">
    <property type="entry name" value="Mitochondrial carrier"/>
    <property type="match status" value="1"/>
</dbReference>
<dbReference type="Proteomes" id="UP000823749">
    <property type="component" value="Chromosome 1"/>
</dbReference>
<reference evidence="11" key="1">
    <citation type="submission" date="2020-08" db="EMBL/GenBank/DDBJ databases">
        <title>Plant Genome Project.</title>
        <authorList>
            <person name="Zhang R.-G."/>
        </authorList>
    </citation>
    <scope>NUCLEOTIDE SEQUENCE</scope>
    <source>
        <strain evidence="11">WSP0</strain>
        <tissue evidence="11">Leaf</tissue>
    </source>
</reference>
<evidence type="ECO:0000256" key="7">
    <source>
        <dbReference type="ARBA" id="ARBA00023136"/>
    </source>
</evidence>
<feature type="region of interest" description="Disordered" evidence="10">
    <location>
        <begin position="230"/>
        <end position="249"/>
    </location>
</feature>
<comment type="subcellular location">
    <subcellularLocation>
        <location evidence="1">Mitochondrion membrane</location>
        <topology evidence="1">Multi-pass membrane protein</topology>
    </subcellularLocation>
</comment>
<dbReference type="Gene3D" id="1.50.40.10">
    <property type="entry name" value="Mitochondrial carrier domain"/>
    <property type="match status" value="2"/>
</dbReference>
<dbReference type="GO" id="GO:0031966">
    <property type="term" value="C:mitochondrial membrane"/>
    <property type="evidence" value="ECO:0007669"/>
    <property type="project" value="UniProtKB-SubCell"/>
</dbReference>
<comment type="caution">
    <text evidence="11">The sequence shown here is derived from an EMBL/GenBank/DDBJ whole genome shotgun (WGS) entry which is preliminary data.</text>
</comment>
<protein>
    <recommendedName>
        <fullName evidence="13">Mitochondrial carrier protein</fullName>
    </recommendedName>
</protein>
<comment type="similarity">
    <text evidence="2 9">Belongs to the mitochondrial carrier (TC 2.A.29) family.</text>
</comment>
<evidence type="ECO:0000256" key="10">
    <source>
        <dbReference type="SAM" id="MobiDB-lite"/>
    </source>
</evidence>
<dbReference type="GO" id="GO:0015093">
    <property type="term" value="F:ferrous iron transmembrane transporter activity"/>
    <property type="evidence" value="ECO:0007669"/>
    <property type="project" value="TreeGrafter"/>
</dbReference>
<evidence type="ECO:0000256" key="3">
    <source>
        <dbReference type="ARBA" id="ARBA00022448"/>
    </source>
</evidence>
<feature type="repeat" description="Solcar" evidence="8">
    <location>
        <begin position="1"/>
        <end position="67"/>
    </location>
</feature>
<evidence type="ECO:0000256" key="9">
    <source>
        <dbReference type="RuleBase" id="RU000488"/>
    </source>
</evidence>
<evidence type="ECO:0008006" key="13">
    <source>
        <dbReference type="Google" id="ProtNLM"/>
    </source>
</evidence>
<accession>A0AAV6LSN0</accession>
<evidence type="ECO:0000313" key="12">
    <source>
        <dbReference type="Proteomes" id="UP000823749"/>
    </source>
</evidence>
<keyword evidence="5" id="KW-1133">Transmembrane helix</keyword>
<keyword evidence="7 8" id="KW-0472">Membrane</keyword>
<dbReference type="AlphaFoldDB" id="A0AAV6LSN0"/>
<evidence type="ECO:0000256" key="2">
    <source>
        <dbReference type="ARBA" id="ARBA00006375"/>
    </source>
</evidence>
<proteinExistence type="inferred from homology"/>
<dbReference type="PROSITE" id="PS50920">
    <property type="entry name" value="SOLCAR"/>
    <property type="match status" value="2"/>
</dbReference>
<dbReference type="EMBL" id="JACTNZ010000001">
    <property type="protein sequence ID" value="KAG5567054.1"/>
    <property type="molecule type" value="Genomic_DNA"/>
</dbReference>